<accession>A0A195B5H0</accession>
<dbReference type="EMBL" id="KQ976585">
    <property type="protein sequence ID" value="KYM79758.1"/>
    <property type="molecule type" value="Genomic_DNA"/>
</dbReference>
<sequence length="115" mass="13491">MFLATTYGLNKSHTKTIHVGLQTKKSLKLGGRNLFRHRLLAVISRSHGTHERVSSDNRVKSNFVVIKNITISFTTSYRRNQYCCRIKKKRKISTEIFEKKRMLTIQLQRKNKEPT</sequence>
<organism evidence="1 2">
    <name type="scientific">Atta colombica</name>
    <dbReference type="NCBI Taxonomy" id="520822"/>
    <lineage>
        <taxon>Eukaryota</taxon>
        <taxon>Metazoa</taxon>
        <taxon>Ecdysozoa</taxon>
        <taxon>Arthropoda</taxon>
        <taxon>Hexapoda</taxon>
        <taxon>Insecta</taxon>
        <taxon>Pterygota</taxon>
        <taxon>Neoptera</taxon>
        <taxon>Endopterygota</taxon>
        <taxon>Hymenoptera</taxon>
        <taxon>Apocrita</taxon>
        <taxon>Aculeata</taxon>
        <taxon>Formicoidea</taxon>
        <taxon>Formicidae</taxon>
        <taxon>Myrmicinae</taxon>
        <taxon>Atta</taxon>
    </lineage>
</organism>
<dbReference type="AlphaFoldDB" id="A0A195B5H0"/>
<dbReference type="Proteomes" id="UP000078540">
    <property type="component" value="Unassembled WGS sequence"/>
</dbReference>
<evidence type="ECO:0000313" key="2">
    <source>
        <dbReference type="Proteomes" id="UP000078540"/>
    </source>
</evidence>
<keyword evidence="2" id="KW-1185">Reference proteome</keyword>
<evidence type="ECO:0000313" key="1">
    <source>
        <dbReference type="EMBL" id="KYM79758.1"/>
    </source>
</evidence>
<name>A0A195B5H0_9HYME</name>
<proteinExistence type="predicted"/>
<reference evidence="1 2" key="1">
    <citation type="submission" date="2015-09" db="EMBL/GenBank/DDBJ databases">
        <title>Atta colombica WGS genome.</title>
        <authorList>
            <person name="Nygaard S."/>
            <person name="Hu H."/>
            <person name="Boomsma J."/>
            <person name="Zhang G."/>
        </authorList>
    </citation>
    <scope>NUCLEOTIDE SEQUENCE [LARGE SCALE GENOMIC DNA]</scope>
    <source>
        <strain evidence="1">Treedump-2</strain>
        <tissue evidence="1">Whole body</tissue>
    </source>
</reference>
<protein>
    <submittedName>
        <fullName evidence="1">Uncharacterized protein</fullName>
    </submittedName>
</protein>
<gene>
    <name evidence="1" type="ORF">ALC53_09806</name>
</gene>